<name>E9E4C2_METAQ</name>
<dbReference type="OrthoDB" id="2215036at2759"/>
<dbReference type="SMART" id="SM00913">
    <property type="entry name" value="IBN_N"/>
    <property type="match status" value="1"/>
</dbReference>
<dbReference type="InterPro" id="IPR001494">
    <property type="entry name" value="Importin-beta_N"/>
</dbReference>
<dbReference type="InterPro" id="IPR016024">
    <property type="entry name" value="ARM-type_fold"/>
</dbReference>
<sequence length="1211" mass="136385">MSASSGNPSNGEDTEILRRIHQALDVVHSASSGNEARRQAQSFLEEVKDIPEAPFQGYQLAADKTQPPVVRHYALSLLEHAIRYRWSTYNQEQATALRHWILELSQSVSKEDASYLRKKTAQLWVEIAKRCWGSEWMDMDSLLVQLWQIQDSAVHKELVLFILETLSDEVFTGDDSVVTMREGVLSKACVEIFTPTSVLVEAFPSRQPGPDVRHGPEGWLERISQFLNYCVSSEAKDTADAKSCAVKALSVFVSLMPWAIPKAIAAAQCVNVMTAGLASSHTDVQKASLEALNALYYRSNFSDNEFRDLVAPMYSPSSVDLCKGLYSWATVDPEDIDEDKYQILKKLSEMLSYLGDYFERKFAQVPPEAASSGFFGLLIQVTQSPSLMVSIPILVTWTRILGHRNLGPSNLVSENVGPLLDVCTSRLVRYENLPENSTDPTYLFLLDDTDTIPERHAFLGNYRRYSSQIIEQIVQLKLVDAVSYILGRTEHILQNLYDGQPPFSKQTYTKHSTPALQVDSLFTVIEATLKGYVKWRRYHGRDHDPIIRKRALQLLVFFSTTALNKNAGFMLKVLEHILLTWPALEPEYRAYNDAIKDLQSESMIELQRLAAEMPDHLLMKIQKLAEFVDPVKAQWQSEPIRTSLKSYADFCHYLGLDKAQKYLASRRAHELEDWGSCELDSEGLLLQNELEERLKTLPLRPTKSFLAFSVERLDKSSPAFQASYALWQQGFSNILADLLEYLKFAHATHNPDSWVELPTEMRGMVERVLSDRFWQAGISEGSKDDFYARVMDKKNTIEGLASTIRGSVRFVRETAYAIIYCMSRLDLQFYGFSGLSGPLSEALFSDSIWLSTHQQSNLLNLVRYLVDDCPVDYREQFLPQLLAACFRQMDAKVNGEWERMEKQQTCVVDGEAGLKEEMKAESILRQVTYTAVMMVADFLDPTKSNSHTLKSRSRKEGSEDEPSTPYPSLRKFCLMRREIVEPLLVFCTHGIRMRDTRCCGMVLRLFISLVPEFQLVQGQGQYGSTGNVHDGKASSHTDTTPVPAEIASVIREYIAQDVLKACLTSFHEPYFVEVQKELASLIATIVVYYSPITSTPKDILLSLPNVNPAELDRLAPYMAKPGSHPRQQRAIVLELLKDLKGVSVSEMGKLAKTAGFGGSSRAKRSNRSKMAQGFMNTSNEADGGVTRANGVMGARRTTPDALEGVSNLFEG</sequence>
<evidence type="ECO:0000259" key="3">
    <source>
        <dbReference type="PROSITE" id="PS50166"/>
    </source>
</evidence>
<evidence type="ECO:0000313" key="4">
    <source>
        <dbReference type="EMBL" id="EFY89339.1"/>
    </source>
</evidence>
<evidence type="ECO:0000256" key="1">
    <source>
        <dbReference type="ARBA" id="ARBA00009466"/>
    </source>
</evidence>
<gene>
    <name evidence="4" type="ORF">MAC_04720</name>
</gene>
<dbReference type="HOGENOM" id="CLU_003712_0_0_1"/>
<dbReference type="PROSITE" id="PS50166">
    <property type="entry name" value="IMPORTIN_B_NT"/>
    <property type="match status" value="1"/>
</dbReference>
<dbReference type="GO" id="GO:0005634">
    <property type="term" value="C:nucleus"/>
    <property type="evidence" value="ECO:0007669"/>
    <property type="project" value="TreeGrafter"/>
</dbReference>
<dbReference type="GO" id="GO:0003723">
    <property type="term" value="F:RNA binding"/>
    <property type="evidence" value="ECO:0007669"/>
    <property type="project" value="TreeGrafter"/>
</dbReference>
<dbReference type="InParanoid" id="E9E4C2"/>
<dbReference type="Pfam" id="PF19273">
    <property type="entry name" value="Exportin-5"/>
    <property type="match status" value="3"/>
</dbReference>
<feature type="region of interest" description="Disordered" evidence="2">
    <location>
        <begin position="945"/>
        <end position="965"/>
    </location>
</feature>
<keyword evidence="5" id="KW-1185">Reference proteome</keyword>
<dbReference type="InterPro" id="IPR045065">
    <property type="entry name" value="XPO1/5"/>
</dbReference>
<reference evidence="4 5" key="1">
    <citation type="journal article" date="2011" name="PLoS Genet.">
        <title>Genome sequencing and comparative transcriptomics of the model entomopathogenic fungi Metarhizium anisopliae and M. acridum.</title>
        <authorList>
            <person name="Gao Q."/>
            <person name="Jin K."/>
            <person name="Ying S.H."/>
            <person name="Zhang Y."/>
            <person name="Xiao G."/>
            <person name="Shang Y."/>
            <person name="Duan Z."/>
            <person name="Hu X."/>
            <person name="Xie X.Q."/>
            <person name="Zhou G."/>
            <person name="Peng G."/>
            <person name="Luo Z."/>
            <person name="Huang W."/>
            <person name="Wang B."/>
            <person name="Fang W."/>
            <person name="Wang S."/>
            <person name="Zhong Y."/>
            <person name="Ma L.J."/>
            <person name="St Leger R.J."/>
            <person name="Zhao G.P."/>
            <person name="Pei Y."/>
            <person name="Feng M.G."/>
            <person name="Xia Y."/>
            <person name="Wang C."/>
        </authorList>
    </citation>
    <scope>NUCLEOTIDE SEQUENCE [LARGE SCALE GENOMIC DNA]</scope>
    <source>
        <strain evidence="4 5">CQMa 102</strain>
    </source>
</reference>
<dbReference type="Gene3D" id="1.25.10.10">
    <property type="entry name" value="Leucine-rich Repeat Variant"/>
    <property type="match status" value="2"/>
</dbReference>
<accession>E9E4C2</accession>
<dbReference type="PANTHER" id="PTHR11223">
    <property type="entry name" value="EXPORTIN 1/5"/>
    <property type="match status" value="1"/>
</dbReference>
<dbReference type="SUPFAM" id="SSF48371">
    <property type="entry name" value="ARM repeat"/>
    <property type="match status" value="2"/>
</dbReference>
<dbReference type="InterPro" id="IPR011989">
    <property type="entry name" value="ARM-like"/>
</dbReference>
<dbReference type="Pfam" id="PF03810">
    <property type="entry name" value="IBN_N"/>
    <property type="match status" value="1"/>
</dbReference>
<dbReference type="GO" id="GO:0006611">
    <property type="term" value="P:protein export from nucleus"/>
    <property type="evidence" value="ECO:0007669"/>
    <property type="project" value="InterPro"/>
</dbReference>
<organism evidence="5">
    <name type="scientific">Metarhizium acridum (strain CQMa 102)</name>
    <dbReference type="NCBI Taxonomy" id="655827"/>
    <lineage>
        <taxon>Eukaryota</taxon>
        <taxon>Fungi</taxon>
        <taxon>Dikarya</taxon>
        <taxon>Ascomycota</taxon>
        <taxon>Pezizomycotina</taxon>
        <taxon>Sordariomycetes</taxon>
        <taxon>Hypocreomycetidae</taxon>
        <taxon>Hypocreales</taxon>
        <taxon>Clavicipitaceae</taxon>
        <taxon>Metarhizium</taxon>
    </lineage>
</organism>
<dbReference type="GO" id="GO:0006405">
    <property type="term" value="P:RNA export from nucleus"/>
    <property type="evidence" value="ECO:0007669"/>
    <property type="project" value="TreeGrafter"/>
</dbReference>
<dbReference type="Proteomes" id="UP000002499">
    <property type="component" value="Unassembled WGS sequence"/>
</dbReference>
<evidence type="ECO:0000313" key="5">
    <source>
        <dbReference type="Proteomes" id="UP000002499"/>
    </source>
</evidence>
<dbReference type="OMA" id="IAKRSWG"/>
<proteinExistence type="inferred from homology"/>
<protein>
    <submittedName>
        <fullName evidence="4">KapL</fullName>
    </submittedName>
</protein>
<dbReference type="FunCoup" id="E9E4C2">
    <property type="interactions" value="740"/>
</dbReference>
<dbReference type="GO" id="GO:0005049">
    <property type="term" value="F:nuclear export signal receptor activity"/>
    <property type="evidence" value="ECO:0007669"/>
    <property type="project" value="InterPro"/>
</dbReference>
<feature type="domain" description="Importin N-terminal" evidence="3">
    <location>
        <begin position="40"/>
        <end position="126"/>
    </location>
</feature>
<dbReference type="GO" id="GO:0005737">
    <property type="term" value="C:cytoplasm"/>
    <property type="evidence" value="ECO:0007669"/>
    <property type="project" value="TreeGrafter"/>
</dbReference>
<dbReference type="AlphaFoldDB" id="E9E4C2"/>
<dbReference type="PANTHER" id="PTHR11223:SF3">
    <property type="entry name" value="EXPORTIN-5"/>
    <property type="match status" value="1"/>
</dbReference>
<dbReference type="GO" id="GO:0031267">
    <property type="term" value="F:small GTPase binding"/>
    <property type="evidence" value="ECO:0007669"/>
    <property type="project" value="InterPro"/>
</dbReference>
<comment type="similarity">
    <text evidence="1">Belongs to the exportin family.</text>
</comment>
<dbReference type="STRING" id="655827.E9E4C2"/>
<dbReference type="GO" id="GO:0042565">
    <property type="term" value="C:RNA nuclear export complex"/>
    <property type="evidence" value="ECO:0007669"/>
    <property type="project" value="TreeGrafter"/>
</dbReference>
<evidence type="ECO:0000256" key="2">
    <source>
        <dbReference type="SAM" id="MobiDB-lite"/>
    </source>
</evidence>
<dbReference type="eggNOG" id="KOG2020">
    <property type="taxonomic scope" value="Eukaryota"/>
</dbReference>
<dbReference type="InterPro" id="IPR045478">
    <property type="entry name" value="Exportin-5_C"/>
</dbReference>
<dbReference type="EMBL" id="GL698501">
    <property type="protein sequence ID" value="EFY89339.1"/>
    <property type="molecule type" value="Genomic_DNA"/>
</dbReference>